<keyword evidence="2" id="KW-0479">Metal-binding</keyword>
<accession>N4WED7</accession>
<dbReference type="NCBIfam" id="TIGR00277">
    <property type="entry name" value="HDIG"/>
    <property type="match status" value="1"/>
</dbReference>
<dbReference type="PANTHER" id="PTHR35795:SF1">
    <property type="entry name" value="BIS(5'-NUCLEOSYL)-TETRAPHOSPHATASE, SYMMETRICAL"/>
    <property type="match status" value="1"/>
</dbReference>
<evidence type="ECO:0000256" key="4">
    <source>
        <dbReference type="ARBA" id="ARBA00022801"/>
    </source>
</evidence>
<dbReference type="PANTHER" id="PTHR35795">
    <property type="entry name" value="SLR1885 PROTEIN"/>
    <property type="match status" value="1"/>
</dbReference>
<organism evidence="8 9">
    <name type="scientific">Gracilibacillus halophilus YIM-C55.5</name>
    <dbReference type="NCBI Taxonomy" id="1308866"/>
    <lineage>
        <taxon>Bacteria</taxon>
        <taxon>Bacillati</taxon>
        <taxon>Bacillota</taxon>
        <taxon>Bacilli</taxon>
        <taxon>Bacillales</taxon>
        <taxon>Bacillaceae</taxon>
        <taxon>Gracilibacillus</taxon>
    </lineage>
</organism>
<dbReference type="PROSITE" id="PS51831">
    <property type="entry name" value="HD"/>
    <property type="match status" value="1"/>
</dbReference>
<dbReference type="AlphaFoldDB" id="N4WED7"/>
<evidence type="ECO:0000259" key="7">
    <source>
        <dbReference type="PROSITE" id="PS51831"/>
    </source>
</evidence>
<evidence type="ECO:0000256" key="3">
    <source>
        <dbReference type="ARBA" id="ARBA00022741"/>
    </source>
</evidence>
<dbReference type="OrthoDB" id="9782134at2"/>
<gene>
    <name evidence="8" type="ORF">J416_06243</name>
</gene>
<evidence type="ECO:0000313" key="9">
    <source>
        <dbReference type="Proteomes" id="UP000012283"/>
    </source>
</evidence>
<dbReference type="Proteomes" id="UP000012283">
    <property type="component" value="Unassembled WGS sequence"/>
</dbReference>
<dbReference type="eggNOG" id="COG1713">
    <property type="taxonomic scope" value="Bacteria"/>
</dbReference>
<dbReference type="InterPro" id="IPR003607">
    <property type="entry name" value="HD/PDEase_dom"/>
</dbReference>
<dbReference type="InterPro" id="IPR051094">
    <property type="entry name" value="Diverse_Catalytic_Enzymes"/>
</dbReference>
<keyword evidence="9" id="KW-1185">Reference proteome</keyword>
<dbReference type="NCBIfam" id="TIGR00488">
    <property type="entry name" value="bis(5'-nucleosyl)-tetraphosphatase (symmetrical) YqeK"/>
    <property type="match status" value="1"/>
</dbReference>
<dbReference type="GO" id="GO:0008803">
    <property type="term" value="F:bis(5'-nucleosyl)-tetraphosphatase (symmetrical) activity"/>
    <property type="evidence" value="ECO:0007669"/>
    <property type="project" value="UniProtKB-EC"/>
</dbReference>
<dbReference type="Pfam" id="PF01966">
    <property type="entry name" value="HD"/>
    <property type="match status" value="1"/>
</dbReference>
<dbReference type="CDD" id="cd00077">
    <property type="entry name" value="HDc"/>
    <property type="match status" value="1"/>
</dbReference>
<name>N4WED7_9BACI</name>
<dbReference type="GO" id="GO:0046872">
    <property type="term" value="F:metal ion binding"/>
    <property type="evidence" value="ECO:0007669"/>
    <property type="project" value="UniProtKB-KW"/>
</dbReference>
<dbReference type="EC" id="3.6.1.41" evidence="1"/>
<dbReference type="SUPFAM" id="SSF109604">
    <property type="entry name" value="HD-domain/PDEase-like"/>
    <property type="match status" value="1"/>
</dbReference>
<dbReference type="InterPro" id="IPR006675">
    <property type="entry name" value="HDIG_dom"/>
</dbReference>
<evidence type="ECO:0000313" key="8">
    <source>
        <dbReference type="EMBL" id="ENH97589.1"/>
    </source>
</evidence>
<comment type="caution">
    <text evidence="8">The sequence shown here is derived from an EMBL/GenBank/DDBJ whole genome shotgun (WGS) entry which is preliminary data.</text>
</comment>
<dbReference type="SMART" id="SM00471">
    <property type="entry name" value="HDc"/>
    <property type="match status" value="1"/>
</dbReference>
<protein>
    <recommendedName>
        <fullName evidence="1">bis(5'-nucleosyl)-tetraphosphatase (symmetrical)</fullName>
        <ecNumber evidence="1">3.6.1.41</ecNumber>
    </recommendedName>
</protein>
<keyword evidence="5" id="KW-0408">Iron</keyword>
<dbReference type="RefSeq" id="WP_003466706.1">
    <property type="nucleotide sequence ID" value="NZ_APML01000019.1"/>
</dbReference>
<sequence length="187" mass="21880">MERTEALAIVEKQLKRPRYEHTIRVMETALELAELYGADQKKVELAAIFHDYAKYRDSEEMKRWIISEKLPQDLLDHHVELWHGPVGSKMIQKEVGIYDESIASAIYWHTTGTDLMGLMDKIIFIADYIEPGRDFPGVEEVREMAYHDLDEACWMAAKNTIQFLMSQQAPIYPDTMKLYNKKMMYKG</sequence>
<feature type="domain" description="HD" evidence="7">
    <location>
        <begin position="18"/>
        <end position="132"/>
    </location>
</feature>
<reference evidence="8 9" key="1">
    <citation type="submission" date="2013-03" db="EMBL/GenBank/DDBJ databases">
        <title>Draft genome sequence of Gracibacillus halophilus YIM-C55.5, a moderately halophilic and thermophilic organism from the Xiaochaidamu salt lake.</title>
        <authorList>
            <person name="Sugumar T."/>
            <person name="Polireddy D.R."/>
            <person name="Antony A."/>
            <person name="Madhava Y.R."/>
            <person name="Sivakumar N."/>
        </authorList>
    </citation>
    <scope>NUCLEOTIDE SEQUENCE [LARGE SCALE GENOMIC DNA]</scope>
    <source>
        <strain evidence="8 9">YIM-C55.5</strain>
    </source>
</reference>
<dbReference type="PATRIC" id="fig|1308866.3.peg.1263"/>
<evidence type="ECO:0000256" key="2">
    <source>
        <dbReference type="ARBA" id="ARBA00022723"/>
    </source>
</evidence>
<dbReference type="GO" id="GO:0000166">
    <property type="term" value="F:nucleotide binding"/>
    <property type="evidence" value="ECO:0007669"/>
    <property type="project" value="UniProtKB-KW"/>
</dbReference>
<dbReference type="InterPro" id="IPR005249">
    <property type="entry name" value="YqeK"/>
</dbReference>
<evidence type="ECO:0000256" key="1">
    <source>
        <dbReference type="ARBA" id="ARBA00012506"/>
    </source>
</evidence>
<keyword evidence="3" id="KW-0547">Nucleotide-binding</keyword>
<dbReference type="STRING" id="1308866.J416_06243"/>
<evidence type="ECO:0000256" key="6">
    <source>
        <dbReference type="ARBA" id="ARBA00049417"/>
    </source>
</evidence>
<dbReference type="Gene3D" id="1.10.3210.10">
    <property type="entry name" value="Hypothetical protein af1432"/>
    <property type="match status" value="1"/>
</dbReference>
<evidence type="ECO:0000256" key="5">
    <source>
        <dbReference type="ARBA" id="ARBA00023004"/>
    </source>
</evidence>
<proteinExistence type="predicted"/>
<dbReference type="EMBL" id="APML01000019">
    <property type="protein sequence ID" value="ENH97589.1"/>
    <property type="molecule type" value="Genomic_DNA"/>
</dbReference>
<dbReference type="InterPro" id="IPR006674">
    <property type="entry name" value="HD_domain"/>
</dbReference>
<keyword evidence="4 8" id="KW-0378">Hydrolase</keyword>
<comment type="catalytic activity">
    <reaction evidence="6">
        <text>P(1),P(4)-bis(5'-adenosyl) tetraphosphate + H2O = 2 ADP + 2 H(+)</text>
        <dbReference type="Rhea" id="RHEA:24252"/>
        <dbReference type="ChEBI" id="CHEBI:15377"/>
        <dbReference type="ChEBI" id="CHEBI:15378"/>
        <dbReference type="ChEBI" id="CHEBI:58141"/>
        <dbReference type="ChEBI" id="CHEBI:456216"/>
        <dbReference type="EC" id="3.6.1.41"/>
    </reaction>
</comment>